<evidence type="ECO:0008006" key="4">
    <source>
        <dbReference type="Google" id="ProtNLM"/>
    </source>
</evidence>
<dbReference type="Pfam" id="PF19805">
    <property type="entry name" value="DUF6288"/>
    <property type="match status" value="1"/>
</dbReference>
<keyword evidence="3" id="KW-1185">Reference proteome</keyword>
<evidence type="ECO:0000256" key="1">
    <source>
        <dbReference type="SAM" id="SignalP"/>
    </source>
</evidence>
<dbReference type="AlphaFoldDB" id="A0A317ZQI8"/>
<sequence>MTIKYIYTAVLAAFFVVAAHGLAARAPAEFLLGPTGMTGTYTKKSIKVTRVAEGSPADGFIEKGDEIIGLGSAKFSGDVRRALAAAIDQAETDQAGGKLNLMLNGGRQADLQLEVLGAYSESAPYNCPKTEKIIRRAADYLAAEIETALDPENRKSRGQFNSGATHTALLGLMATGEKPYIDLVGRAIAKSKVANPDYEAIEALLDGTGRDLGYVGWYWGYNCILLGEYYLLTGDESVLPALKAYAVGLARGQDAGGLWGHRLATNGRLPGYAQMNQSSLSSYLGMLVAWKCGIDDPALKKGIKKTSPYFASHVGRGTFKYGVHGPNPKEFNNNGMSGLAAVCMDLRDNKEGVKFFSRMCSTSYDTLERGHASNFFNPLWTPLGANYAGPDVTQQFFDNSLWFHTTYRHWDGSFHRKGKEFHKEGSQTGAALLTHCLPRKALLITGREADPSLWLKGDEATAAVRMSQIDYNSKTVEELLEMFDHPMPMVRIRAVWSLRDRDSSFVPRVAAMLNDGNKLQKTSAMEYFGYKCPPEQAHPQIDTIGRILRDGQADPELREKAAKTLSFHGEPAYRYYKDMLQLVLDEEPEDHFREIDQSVGESLNRMCATPFDSGLVTDKELFFAASQKLIDHKRQQARSAGIKMLSDMPLEDLHHVADDVMYIIKDKDRTYHSYHGWQHTIGPAIEVLAGLNIKEGLPYAAGVIDREGGKWGFKVRMLCAALPKYGANAQDALAEIKKDPRLENIEEGRFGRMWRNMVTAIEEDPSPSELVSLEEALQMGGR</sequence>
<protein>
    <recommendedName>
        <fullName evidence="4">PDZ domain-containing protein</fullName>
    </recommendedName>
</protein>
<evidence type="ECO:0000313" key="3">
    <source>
        <dbReference type="Proteomes" id="UP000247099"/>
    </source>
</evidence>
<dbReference type="InterPro" id="IPR046255">
    <property type="entry name" value="DUF6288"/>
</dbReference>
<feature type="signal peptide" evidence="1">
    <location>
        <begin position="1"/>
        <end position="23"/>
    </location>
</feature>
<dbReference type="InterPro" id="IPR016024">
    <property type="entry name" value="ARM-type_fold"/>
</dbReference>
<dbReference type="EMBL" id="QHJQ01000001">
    <property type="protein sequence ID" value="PXA05681.1"/>
    <property type="molecule type" value="Genomic_DNA"/>
</dbReference>
<dbReference type="SUPFAM" id="SSF48371">
    <property type="entry name" value="ARM repeat"/>
    <property type="match status" value="1"/>
</dbReference>
<dbReference type="InterPro" id="IPR011989">
    <property type="entry name" value="ARM-like"/>
</dbReference>
<name>A0A317ZQI8_9BACT</name>
<organism evidence="2 3">
    <name type="scientific">Coraliomargarita sinensis</name>
    <dbReference type="NCBI Taxonomy" id="2174842"/>
    <lineage>
        <taxon>Bacteria</taxon>
        <taxon>Pseudomonadati</taxon>
        <taxon>Verrucomicrobiota</taxon>
        <taxon>Opitutia</taxon>
        <taxon>Puniceicoccales</taxon>
        <taxon>Coraliomargaritaceae</taxon>
        <taxon>Coraliomargarita</taxon>
    </lineage>
</organism>
<gene>
    <name evidence="2" type="ORF">DDZ13_02070</name>
</gene>
<feature type="chain" id="PRO_5016329783" description="PDZ domain-containing protein" evidence="1">
    <location>
        <begin position="24"/>
        <end position="782"/>
    </location>
</feature>
<comment type="caution">
    <text evidence="2">The sequence shown here is derived from an EMBL/GenBank/DDBJ whole genome shotgun (WGS) entry which is preliminary data.</text>
</comment>
<proteinExistence type="predicted"/>
<reference evidence="2 3" key="1">
    <citation type="submission" date="2018-05" db="EMBL/GenBank/DDBJ databases">
        <title>Coraliomargarita sinensis sp. nov., isolated from a marine solar saltern.</title>
        <authorList>
            <person name="Zhou L.Y."/>
        </authorList>
    </citation>
    <scope>NUCLEOTIDE SEQUENCE [LARGE SCALE GENOMIC DNA]</scope>
    <source>
        <strain evidence="2 3">WN38</strain>
    </source>
</reference>
<evidence type="ECO:0000313" key="2">
    <source>
        <dbReference type="EMBL" id="PXA05681.1"/>
    </source>
</evidence>
<accession>A0A317ZQI8</accession>
<keyword evidence="1" id="KW-0732">Signal</keyword>
<dbReference type="Proteomes" id="UP000247099">
    <property type="component" value="Unassembled WGS sequence"/>
</dbReference>
<dbReference type="RefSeq" id="WP_110129759.1">
    <property type="nucleotide sequence ID" value="NZ_QHJQ01000001.1"/>
</dbReference>
<dbReference type="OrthoDB" id="182428at2"/>
<dbReference type="InParanoid" id="A0A317ZQI8"/>
<dbReference type="Gene3D" id="1.25.10.10">
    <property type="entry name" value="Leucine-rich Repeat Variant"/>
    <property type="match status" value="1"/>
</dbReference>